<protein>
    <recommendedName>
        <fullName evidence="7">Pirin family protein</fullName>
    </recommendedName>
</protein>
<feature type="domain" description="Pirin N-terminal" evidence="3">
    <location>
        <begin position="10"/>
        <end position="119"/>
    </location>
</feature>
<dbReference type="Pfam" id="PF02678">
    <property type="entry name" value="Pirin"/>
    <property type="match status" value="1"/>
</dbReference>
<reference evidence="5 6" key="1">
    <citation type="submission" date="2015-03" db="EMBL/GenBank/DDBJ databases">
        <title>Genome sequence of Pseudoalteromonas aurantia.</title>
        <authorList>
            <person name="Xie B.-B."/>
            <person name="Rong J.-C."/>
            <person name="Qin Q.-L."/>
            <person name="Zhang Y.-Z."/>
        </authorList>
    </citation>
    <scope>NUCLEOTIDE SEQUENCE [LARGE SCALE GENOMIC DNA]</scope>
    <source>
        <strain evidence="5 6">208</strain>
    </source>
</reference>
<dbReference type="PIRSF" id="PIRSF006232">
    <property type="entry name" value="Pirin"/>
    <property type="match status" value="1"/>
</dbReference>
<dbReference type="RefSeq" id="WP_192506443.1">
    <property type="nucleotide sequence ID" value="NZ_AQGV01000011.1"/>
</dbReference>
<gene>
    <name evidence="5" type="ORF">PAUR_a0246</name>
</gene>
<dbReference type="PANTHER" id="PTHR43212:SF3">
    <property type="entry name" value="QUERCETIN 2,3-DIOXYGENASE"/>
    <property type="match status" value="1"/>
</dbReference>
<evidence type="ECO:0000256" key="1">
    <source>
        <dbReference type="ARBA" id="ARBA00008416"/>
    </source>
</evidence>
<dbReference type="InterPro" id="IPR012093">
    <property type="entry name" value="Pirin"/>
</dbReference>
<dbReference type="InterPro" id="IPR003829">
    <property type="entry name" value="Pirin_N_dom"/>
</dbReference>
<dbReference type="PANTHER" id="PTHR43212">
    <property type="entry name" value="QUERCETIN 2,3-DIOXYGENASE"/>
    <property type="match status" value="1"/>
</dbReference>
<sequence>MLSVRKSQDRGNANFGWLNSKHTFSFGNYYDPNHMGFSALRVINDDIVHPGAGFDSHGHRDMEIISYILEGAIEHKDSAGNIQTLSAGEFQLMSAGKGIYHSEYNASKTQPLRFLQIWIAPNVTGDTPRYQQKNFGRAYGLSTIASPSGENHTLQIKQTAKLHQLIVKPTDSFDFQKTMGNNIYVHIIAGTVRINHTMLYEGDGAKITDENTLTFHNQSNRDTTALIFELL</sequence>
<dbReference type="InterPro" id="IPR014710">
    <property type="entry name" value="RmlC-like_jellyroll"/>
</dbReference>
<evidence type="ECO:0000259" key="4">
    <source>
        <dbReference type="Pfam" id="PF17954"/>
    </source>
</evidence>
<dbReference type="Gene3D" id="2.60.120.10">
    <property type="entry name" value="Jelly Rolls"/>
    <property type="match status" value="2"/>
</dbReference>
<dbReference type="InterPro" id="IPR041602">
    <property type="entry name" value="Quercetinase_C"/>
</dbReference>
<feature type="domain" description="Quercetin 2,3-dioxygenase C-terminal cupin" evidence="4">
    <location>
        <begin position="144"/>
        <end position="230"/>
    </location>
</feature>
<evidence type="ECO:0000256" key="2">
    <source>
        <dbReference type="RuleBase" id="RU003457"/>
    </source>
</evidence>
<dbReference type="SUPFAM" id="SSF51182">
    <property type="entry name" value="RmlC-like cupins"/>
    <property type="match status" value="1"/>
</dbReference>
<organism evidence="5 6">
    <name type="scientific">Pseudoalteromonas aurantia 208</name>
    <dbReference type="NCBI Taxonomy" id="1314867"/>
    <lineage>
        <taxon>Bacteria</taxon>
        <taxon>Pseudomonadati</taxon>
        <taxon>Pseudomonadota</taxon>
        <taxon>Gammaproteobacteria</taxon>
        <taxon>Alteromonadales</taxon>
        <taxon>Pseudoalteromonadaceae</taxon>
        <taxon>Pseudoalteromonas</taxon>
    </lineage>
</organism>
<evidence type="ECO:0000313" key="6">
    <source>
        <dbReference type="Proteomes" id="UP000615755"/>
    </source>
</evidence>
<name>A0ABR9E7K1_9GAMM</name>
<dbReference type="Proteomes" id="UP000615755">
    <property type="component" value="Unassembled WGS sequence"/>
</dbReference>
<dbReference type="CDD" id="cd02910">
    <property type="entry name" value="cupin_Yhhw_N"/>
    <property type="match status" value="1"/>
</dbReference>
<comment type="caution">
    <text evidence="5">The sequence shown here is derived from an EMBL/GenBank/DDBJ whole genome shotgun (WGS) entry which is preliminary data.</text>
</comment>
<accession>A0ABR9E7K1</accession>
<dbReference type="InterPro" id="IPR011051">
    <property type="entry name" value="RmlC_Cupin_sf"/>
</dbReference>
<evidence type="ECO:0000313" key="5">
    <source>
        <dbReference type="EMBL" id="MBE0366968.1"/>
    </source>
</evidence>
<evidence type="ECO:0000259" key="3">
    <source>
        <dbReference type="Pfam" id="PF02678"/>
    </source>
</evidence>
<keyword evidence="6" id="KW-1185">Reference proteome</keyword>
<comment type="similarity">
    <text evidence="1 2">Belongs to the pirin family.</text>
</comment>
<dbReference type="Pfam" id="PF17954">
    <property type="entry name" value="Pirin_C_2"/>
    <property type="match status" value="1"/>
</dbReference>
<evidence type="ECO:0008006" key="7">
    <source>
        <dbReference type="Google" id="ProtNLM"/>
    </source>
</evidence>
<proteinExistence type="inferred from homology"/>
<dbReference type="EMBL" id="AQGV01000011">
    <property type="protein sequence ID" value="MBE0366968.1"/>
    <property type="molecule type" value="Genomic_DNA"/>
</dbReference>